<accession>A0ABU1RR04</accession>
<dbReference type="NCBIfam" id="TIGR03696">
    <property type="entry name" value="Rhs_assc_core"/>
    <property type="match status" value="1"/>
</dbReference>
<evidence type="ECO:0000259" key="5">
    <source>
        <dbReference type="Pfam" id="PF25023"/>
    </source>
</evidence>
<evidence type="ECO:0000259" key="4">
    <source>
        <dbReference type="Pfam" id="PF20148"/>
    </source>
</evidence>
<feature type="domain" description="DUF6531" evidence="4">
    <location>
        <begin position="63"/>
        <end position="134"/>
    </location>
</feature>
<dbReference type="InterPro" id="IPR050708">
    <property type="entry name" value="T6SS_VgrG/RHS"/>
</dbReference>
<keyword evidence="7" id="KW-1185">Reference proteome</keyword>
<dbReference type="NCBIfam" id="TIGR01643">
    <property type="entry name" value="YD_repeat_2x"/>
    <property type="match status" value="4"/>
</dbReference>
<feature type="domain" description="Teneurin-like YD-shell" evidence="5">
    <location>
        <begin position="982"/>
        <end position="1256"/>
    </location>
</feature>
<dbReference type="Pfam" id="PF05593">
    <property type="entry name" value="RHS_repeat"/>
    <property type="match status" value="1"/>
</dbReference>
<evidence type="ECO:0000313" key="6">
    <source>
        <dbReference type="EMBL" id="MDR6841213.1"/>
    </source>
</evidence>
<dbReference type="InterPro" id="IPR056823">
    <property type="entry name" value="TEN-like_YD-shell"/>
</dbReference>
<dbReference type="InterPro" id="IPR047746">
    <property type="entry name" value="Dae2/Tae2-like"/>
</dbReference>
<proteinExistence type="predicted"/>
<dbReference type="Pfam" id="PF20148">
    <property type="entry name" value="DUF6531"/>
    <property type="match status" value="1"/>
</dbReference>
<evidence type="ECO:0000313" key="7">
    <source>
        <dbReference type="Proteomes" id="UP001254759"/>
    </source>
</evidence>
<keyword evidence="3" id="KW-0732">Signal</keyword>
<dbReference type="InterPro" id="IPR031325">
    <property type="entry name" value="RHS_repeat"/>
</dbReference>
<dbReference type="InterPro" id="IPR045351">
    <property type="entry name" value="DUF6531"/>
</dbReference>
<feature type="compositionally biased region" description="Polar residues" evidence="2">
    <location>
        <begin position="787"/>
        <end position="800"/>
    </location>
</feature>
<dbReference type="PANTHER" id="PTHR32305">
    <property type="match status" value="1"/>
</dbReference>
<feature type="region of interest" description="Disordered" evidence="2">
    <location>
        <begin position="786"/>
        <end position="808"/>
    </location>
</feature>
<feature type="domain" description="Teneurin-like YD-shell" evidence="5">
    <location>
        <begin position="681"/>
        <end position="848"/>
    </location>
</feature>
<feature type="signal peptide" evidence="3">
    <location>
        <begin position="1"/>
        <end position="22"/>
    </location>
</feature>
<dbReference type="RefSeq" id="WP_310091802.1">
    <property type="nucleotide sequence ID" value="NZ_JAVDTT010000002.1"/>
</dbReference>
<organism evidence="6 7">
    <name type="scientific">Pseudoxanthomonas sacheonensis</name>
    <dbReference type="NCBI Taxonomy" id="443615"/>
    <lineage>
        <taxon>Bacteria</taxon>
        <taxon>Pseudomonadati</taxon>
        <taxon>Pseudomonadota</taxon>
        <taxon>Gammaproteobacteria</taxon>
        <taxon>Lysobacterales</taxon>
        <taxon>Lysobacteraceae</taxon>
        <taxon>Pseudoxanthomonas</taxon>
    </lineage>
</organism>
<feature type="chain" id="PRO_5046785296" evidence="3">
    <location>
        <begin position="23"/>
        <end position="1450"/>
    </location>
</feature>
<evidence type="ECO:0000256" key="3">
    <source>
        <dbReference type="SAM" id="SignalP"/>
    </source>
</evidence>
<dbReference type="PANTHER" id="PTHR32305:SF15">
    <property type="entry name" value="PROTEIN RHSA-RELATED"/>
    <property type="match status" value="1"/>
</dbReference>
<protein>
    <submittedName>
        <fullName evidence="6">RHS repeat-associated protein</fullName>
    </submittedName>
</protein>
<gene>
    <name evidence="6" type="ORF">J2W94_001498</name>
</gene>
<keyword evidence="1" id="KW-0677">Repeat</keyword>
<name>A0ABU1RR04_9GAMM</name>
<dbReference type="Pfam" id="PF25023">
    <property type="entry name" value="TEN_YD-shell"/>
    <property type="match status" value="2"/>
</dbReference>
<evidence type="ECO:0000256" key="2">
    <source>
        <dbReference type="SAM" id="MobiDB-lite"/>
    </source>
</evidence>
<sequence length="1450" mass="158128">MRYFIRGLLGALLWVGISTAQADGFRASYTQEAQPGSAEQRPCGGCDCGGGNSTGFAGASVADPIWTKDGSLHLSYADIAIGAVFPIQIVRNYDSRAEYDSAVGYGWSFEHDQRLFEYPDGSIIIRSGCGRRDKYVFSGGAYVTPQGGSQGQLTEKPDGTYEFRYRSGSRDLYDVDGRLVARVERSGARQEFLYDSRGKLPLVGTSPRAVDPNAPMVVAYQPRITKIQERGADNTLTGYFVNFVYEDTTGRLLTLTASDGRQISYAHDVTGTATRGNLVSVSGLTDYAQTFAYADPNDKHNLTTIIDGAGAEPVVNTFDTSDRVTKQVEGSSTFALTYPSLGVTEVTETVKNSAGSILQTRVSRREYNAAGYLVKNTDPNGHELRYTYDANNQISRTELWEKSGTTLALVKAVDTTYTAQGLKLTESVTLDSGEVVTKTWTYDNGWVSSEQTASTASAQLFRTEYTFNRDAGGIPITIASVKARKDDGTFATTSYTYCSAADAAATNTACPDTSLVKSINGPRTDVSDVSTFTYYGSTDTSGCDQATGNCFRRGDLKSVVNALNQEVEFLRYDASGRPNRIRDANNVVAEMTYHPRGWLQQSTVRGADDAVTTDDAITQYQVDARGNLTQLTSPDGNTITMTYDARDRLTKIRDQAGNEVRYTLDSVGNRTKKETYDSGNTQRRVQSFVYDKWSRLVQLTGSTAAQTTNITYDAAGRATSIIDPNLVEATRAYDDLDRLISSVADAKAGGIQAGTQYSYDAVGNLKQVTDPKGLATSYVYDSLGRLGQQSSPDSGTTSYTYDDAGNRKSQTDARGVISNYTYDALNRLLTVTYPTTAEGVTYTYDAANAACAIGETFATGRLTKMADQSGTTEYCYDRFGNVVRKVQSTAGLAFTVRYSYTLANQLKTLTYPDGAVVDYTRDTQSRIREIGVALGGGARQVLLGNATYYPAGPSSGWTFGNGRTLNRVYDKDYRASTIKDAGVNGLDIGLRYDNAGYLTQLTNAALATTPKTKYAYDARGRLLRTSDGSTNAAIETYTYDATGNRTSVALGAAAAQAYTYEAASHRLTQVDGVARDYDAAGNLTASGGTAREYAYNDAGRMSVTKQAGIVKATYEYNGLGEQVRRVTSASTVFIYDEAGHTLGQYNSTGTPLHQYVWMDDQPVGVIANDALHYVESDHLGTPRAVIDATRQKAIWIWDLKSEVFGSSVAATDPDADGIDFVYDLRFPGQRYDSASGMNYNYYRDYEPRVGRYTQSDPIGLWGGVSTFGYVGGSPLIAADPRGLQQRPVNTYSTEYHTRNDMPGVRTSPPGEHVYRDAWSMAEQLSKSAFIKAFDEDNDGDTHCAELIKHRRVFDAAPTWEWRAGRPIVPGMQIEVGTAIATFDENGRYPSGDVKHAAIFIAFSQDGNGIYVLDQWDGTSLQYRDLPWRYQGSNAHTNYVNSASSFSTIIW</sequence>
<dbReference type="InterPro" id="IPR006530">
    <property type="entry name" value="YD"/>
</dbReference>
<evidence type="ECO:0000256" key="1">
    <source>
        <dbReference type="ARBA" id="ARBA00022737"/>
    </source>
</evidence>
<dbReference type="InterPro" id="IPR022385">
    <property type="entry name" value="Rhs_assc_core"/>
</dbReference>
<reference evidence="6 7" key="1">
    <citation type="submission" date="2023-07" db="EMBL/GenBank/DDBJ databases">
        <title>Sorghum-associated microbial communities from plants grown in Nebraska, USA.</title>
        <authorList>
            <person name="Schachtman D."/>
        </authorList>
    </citation>
    <scope>NUCLEOTIDE SEQUENCE [LARGE SCALE GENOMIC DNA]</scope>
    <source>
        <strain evidence="6 7">BE107</strain>
    </source>
</reference>
<comment type="caution">
    <text evidence="6">The sequence shown here is derived from an EMBL/GenBank/DDBJ whole genome shotgun (WGS) entry which is preliminary data.</text>
</comment>
<dbReference type="NCBIfam" id="NF033857">
    <property type="entry name" value="BPSL0067_fam"/>
    <property type="match status" value="1"/>
</dbReference>
<dbReference type="Proteomes" id="UP001254759">
    <property type="component" value="Unassembled WGS sequence"/>
</dbReference>
<dbReference type="EMBL" id="JAVDTT010000002">
    <property type="protein sequence ID" value="MDR6841213.1"/>
    <property type="molecule type" value="Genomic_DNA"/>
</dbReference>
<dbReference type="Gene3D" id="2.180.10.10">
    <property type="entry name" value="RHS repeat-associated core"/>
    <property type="match status" value="4"/>
</dbReference>